<proteinExistence type="predicted"/>
<evidence type="ECO:0000313" key="10">
    <source>
        <dbReference type="Proteomes" id="UP000000467"/>
    </source>
</evidence>
<dbReference type="STRING" id="1089553.Tph_c04170"/>
<dbReference type="InterPro" id="IPR050294">
    <property type="entry name" value="RnfB_subfamily"/>
</dbReference>
<sequence>MAKVLMLNPEKCISCRTCELACSFKHDKEFRPSAARVNVVQFEKEGISVPLMCLQCDTAACEKVCPTGALKRNIATGALEVDDNKCIRCKMCIQACPFGNASYDSVKNRVLRCDLCGGDPQCARFCPGGAITYVEATAGALAKKRAYAAKFKEVLQEVSK</sequence>
<dbReference type="OrthoDB" id="9810688at2"/>
<keyword evidence="1" id="KW-0813">Transport</keyword>
<dbReference type="InterPro" id="IPR017900">
    <property type="entry name" value="4Fe4S_Fe_S_CS"/>
</dbReference>
<feature type="domain" description="4Fe-4S ferredoxin-type" evidence="7">
    <location>
        <begin position="77"/>
        <end position="106"/>
    </location>
</feature>
<dbReference type="RefSeq" id="WP_015049582.1">
    <property type="nucleotide sequence ID" value="NC_018870.1"/>
</dbReference>
<dbReference type="EC" id="1.2.1.2" evidence="9"/>
<dbReference type="HOGENOM" id="CLU_043374_3_2_9"/>
<reference evidence="9 10" key="1">
    <citation type="journal article" date="2012" name="BMC Genomics">
        <title>Genome-guided analysis of physiological and morphological traits of the fermentative acetate oxidizer Thermacetogenium phaeum.</title>
        <authorList>
            <person name="Oehler D."/>
            <person name="Poehlein A."/>
            <person name="Leimbach A."/>
            <person name="Muller N."/>
            <person name="Daniel R."/>
            <person name="Gottschalk G."/>
            <person name="Schink B."/>
        </authorList>
    </citation>
    <scope>NUCLEOTIDE SEQUENCE [LARGE SCALE GENOMIC DNA]</scope>
    <source>
        <strain evidence="10">ATCC BAA-254 / DSM 26808 / PB</strain>
        <strain evidence="9">DSM 12270</strain>
    </source>
</reference>
<dbReference type="KEGG" id="tpz:Tph_c08210"/>
<keyword evidence="5" id="KW-0408">Iron</keyword>
<dbReference type="Pfam" id="PF12800">
    <property type="entry name" value="Fer4_4"/>
    <property type="match status" value="1"/>
</dbReference>
<keyword evidence="6" id="KW-0411">Iron-sulfur</keyword>
<evidence type="ECO:0000256" key="5">
    <source>
        <dbReference type="ARBA" id="ARBA00023004"/>
    </source>
</evidence>
<dbReference type="InterPro" id="IPR017896">
    <property type="entry name" value="4Fe4S_Fe-S-bd"/>
</dbReference>
<dbReference type="PANTHER" id="PTHR42859:SF10">
    <property type="entry name" value="DIMETHYLSULFOXIDE REDUCTASE CHAIN B"/>
    <property type="match status" value="1"/>
</dbReference>
<name>K4LDH2_THEPS</name>
<keyword evidence="9" id="KW-0560">Oxidoreductase</keyword>
<keyword evidence="2" id="KW-0004">4Fe-4S</keyword>
<dbReference type="SUPFAM" id="SSF54862">
    <property type="entry name" value="4Fe-4S ferredoxins"/>
    <property type="match status" value="1"/>
</dbReference>
<evidence type="ECO:0000313" key="8">
    <source>
        <dbReference type="EMBL" id="AFV10664.1"/>
    </source>
</evidence>
<dbReference type="CDD" id="cd10550">
    <property type="entry name" value="DMSOR_beta_like"/>
    <property type="match status" value="1"/>
</dbReference>
<dbReference type="Pfam" id="PF13247">
    <property type="entry name" value="Fer4_11"/>
    <property type="match status" value="1"/>
</dbReference>
<dbReference type="KEGG" id="tpz:Tph_c04170"/>
<evidence type="ECO:0000256" key="3">
    <source>
        <dbReference type="ARBA" id="ARBA00022723"/>
    </source>
</evidence>
<evidence type="ECO:0000259" key="7">
    <source>
        <dbReference type="PROSITE" id="PS51379"/>
    </source>
</evidence>
<dbReference type="eggNOG" id="COG1142">
    <property type="taxonomic scope" value="Bacteria"/>
</dbReference>
<dbReference type="Proteomes" id="UP000000467">
    <property type="component" value="Chromosome"/>
</dbReference>
<keyword evidence="4" id="KW-0249">Electron transport</keyword>
<evidence type="ECO:0000256" key="4">
    <source>
        <dbReference type="ARBA" id="ARBA00022982"/>
    </source>
</evidence>
<feature type="domain" description="4Fe-4S ferredoxin-type" evidence="7">
    <location>
        <begin position="3"/>
        <end position="33"/>
    </location>
</feature>
<dbReference type="Gene3D" id="3.30.70.20">
    <property type="match status" value="2"/>
</dbReference>
<dbReference type="GO" id="GO:0016491">
    <property type="term" value="F:oxidoreductase activity"/>
    <property type="evidence" value="ECO:0007669"/>
    <property type="project" value="UniProtKB-KW"/>
</dbReference>
<evidence type="ECO:0000256" key="2">
    <source>
        <dbReference type="ARBA" id="ARBA00022485"/>
    </source>
</evidence>
<gene>
    <name evidence="8" type="ordered locus">Tph_c04170</name>
    <name evidence="9" type="ordered locus">Tph_c08210</name>
</gene>
<organism evidence="9 10">
    <name type="scientific">Thermacetogenium phaeum (strain ATCC BAA-254 / DSM 26808 / PB)</name>
    <dbReference type="NCBI Taxonomy" id="1089553"/>
    <lineage>
        <taxon>Bacteria</taxon>
        <taxon>Bacillati</taxon>
        <taxon>Bacillota</taxon>
        <taxon>Clostridia</taxon>
        <taxon>Thermoanaerobacterales</taxon>
        <taxon>Thermoanaerobacteraceae</taxon>
        <taxon>Thermacetogenium</taxon>
    </lineage>
</organism>
<keyword evidence="10" id="KW-1185">Reference proteome</keyword>
<evidence type="ECO:0000256" key="1">
    <source>
        <dbReference type="ARBA" id="ARBA00022448"/>
    </source>
</evidence>
<protein>
    <submittedName>
        <fullName evidence="8">4Fe-4S cluster binding protein</fullName>
    </submittedName>
    <submittedName>
        <fullName evidence="9">Fe-S-cluster-containing hydrogenase components 2</fullName>
        <ecNumber evidence="9">1.2.1.2</ecNumber>
    </submittedName>
</protein>
<dbReference type="EMBL" id="CP003732">
    <property type="protein sequence ID" value="AFV11051.1"/>
    <property type="molecule type" value="Genomic_DNA"/>
</dbReference>
<dbReference type="PANTHER" id="PTHR42859">
    <property type="entry name" value="OXIDOREDUCTASE"/>
    <property type="match status" value="1"/>
</dbReference>
<accession>K4LDH2</accession>
<feature type="domain" description="4Fe-4S ferredoxin-type" evidence="7">
    <location>
        <begin position="43"/>
        <end position="75"/>
    </location>
</feature>
<keyword evidence="3" id="KW-0479">Metal-binding</keyword>
<dbReference type="GO" id="GO:0051539">
    <property type="term" value="F:4 iron, 4 sulfur cluster binding"/>
    <property type="evidence" value="ECO:0007669"/>
    <property type="project" value="UniProtKB-KW"/>
</dbReference>
<evidence type="ECO:0000256" key="6">
    <source>
        <dbReference type="ARBA" id="ARBA00023014"/>
    </source>
</evidence>
<dbReference type="PROSITE" id="PS00198">
    <property type="entry name" value="4FE4S_FER_1"/>
    <property type="match status" value="1"/>
</dbReference>
<evidence type="ECO:0000313" key="9">
    <source>
        <dbReference type="EMBL" id="AFV11051.1"/>
    </source>
</evidence>
<dbReference type="EMBL" id="CP003732">
    <property type="protein sequence ID" value="AFV10664.1"/>
    <property type="molecule type" value="Genomic_DNA"/>
</dbReference>
<dbReference type="GO" id="GO:0046872">
    <property type="term" value="F:metal ion binding"/>
    <property type="evidence" value="ECO:0007669"/>
    <property type="project" value="UniProtKB-KW"/>
</dbReference>
<dbReference type="AlphaFoldDB" id="K4LDH2"/>
<dbReference type="PROSITE" id="PS51379">
    <property type="entry name" value="4FE4S_FER_2"/>
    <property type="match status" value="3"/>
</dbReference>